<dbReference type="Gene3D" id="3.30.200.20">
    <property type="entry name" value="Phosphorylase Kinase, domain 1"/>
    <property type="match status" value="1"/>
</dbReference>
<dbReference type="InterPro" id="IPR011009">
    <property type="entry name" value="Kinase-like_dom_sf"/>
</dbReference>
<protein>
    <submittedName>
        <fullName evidence="1">14724_t:CDS:1</fullName>
    </submittedName>
</protein>
<dbReference type="SUPFAM" id="SSF56112">
    <property type="entry name" value="Protein kinase-like (PK-like)"/>
    <property type="match status" value="1"/>
</dbReference>
<proteinExistence type="predicted"/>
<dbReference type="AlphaFoldDB" id="A0A9N8Z3E8"/>
<comment type="caution">
    <text evidence="1">The sequence shown here is derived from an EMBL/GenBank/DDBJ whole genome shotgun (WGS) entry which is preliminary data.</text>
</comment>
<keyword evidence="2" id="KW-1185">Reference proteome</keyword>
<reference evidence="1" key="1">
    <citation type="submission" date="2021-06" db="EMBL/GenBank/DDBJ databases">
        <authorList>
            <person name="Kallberg Y."/>
            <person name="Tangrot J."/>
            <person name="Rosling A."/>
        </authorList>
    </citation>
    <scope>NUCLEOTIDE SEQUENCE</scope>
    <source>
        <strain evidence="1">MA453B</strain>
    </source>
</reference>
<dbReference type="Proteomes" id="UP000789405">
    <property type="component" value="Unassembled WGS sequence"/>
</dbReference>
<name>A0A9N8Z3E8_9GLOM</name>
<evidence type="ECO:0000313" key="2">
    <source>
        <dbReference type="Proteomes" id="UP000789405"/>
    </source>
</evidence>
<dbReference type="OrthoDB" id="10261027at2759"/>
<gene>
    <name evidence="1" type="ORF">DERYTH_LOCUS1588</name>
</gene>
<dbReference type="EMBL" id="CAJVPY010000454">
    <property type="protein sequence ID" value="CAG8473792.1"/>
    <property type="molecule type" value="Genomic_DNA"/>
</dbReference>
<evidence type="ECO:0000313" key="1">
    <source>
        <dbReference type="EMBL" id="CAG8473792.1"/>
    </source>
</evidence>
<organism evidence="1 2">
    <name type="scientific">Dentiscutata erythropus</name>
    <dbReference type="NCBI Taxonomy" id="1348616"/>
    <lineage>
        <taxon>Eukaryota</taxon>
        <taxon>Fungi</taxon>
        <taxon>Fungi incertae sedis</taxon>
        <taxon>Mucoromycota</taxon>
        <taxon>Glomeromycotina</taxon>
        <taxon>Glomeromycetes</taxon>
        <taxon>Diversisporales</taxon>
        <taxon>Gigasporaceae</taxon>
        <taxon>Dentiscutata</taxon>
    </lineage>
</organism>
<accession>A0A9N8Z3E8</accession>
<sequence>MSENKYQLFWIPFNELRNTQRTEIGPISVPRPLVNSTDLDDEELVNELFENEIKKKSIKLMLWIELGNMSRHDEGHFGTIFKAYWTKTHSNVICKALTNLKDINGKYYAALIHELTMHTRSDLCENIVRFLRVSKEGIANVLPNIGTKTINPEENNNSKTSTEQIQSTGICGSRIQNFSIKDESETNNVLNN</sequence>